<keyword evidence="2" id="KW-1133">Transmembrane helix</keyword>
<keyword evidence="2" id="KW-0472">Membrane</keyword>
<evidence type="ECO:0000313" key="3">
    <source>
        <dbReference type="EMBL" id="PWR19136.1"/>
    </source>
</evidence>
<dbReference type="RefSeq" id="WP_109922820.1">
    <property type="nucleotide sequence ID" value="NZ_QGLF01000005.1"/>
</dbReference>
<organism evidence="3 4">
    <name type="scientific">Zavarzinia compransoris</name>
    <dbReference type="NCBI Taxonomy" id="1264899"/>
    <lineage>
        <taxon>Bacteria</taxon>
        <taxon>Pseudomonadati</taxon>
        <taxon>Pseudomonadota</taxon>
        <taxon>Alphaproteobacteria</taxon>
        <taxon>Rhodospirillales</taxon>
        <taxon>Zavarziniaceae</taxon>
        <taxon>Zavarzinia</taxon>
    </lineage>
</organism>
<dbReference type="Proteomes" id="UP000246077">
    <property type="component" value="Unassembled WGS sequence"/>
</dbReference>
<keyword evidence="4" id="KW-1185">Reference proteome</keyword>
<feature type="transmembrane region" description="Helical" evidence="2">
    <location>
        <begin position="279"/>
        <end position="299"/>
    </location>
</feature>
<gene>
    <name evidence="3" type="ORF">DKG75_19470</name>
</gene>
<dbReference type="Pfam" id="PF10679">
    <property type="entry name" value="DUF2491"/>
    <property type="match status" value="1"/>
</dbReference>
<feature type="compositionally biased region" description="Low complexity" evidence="1">
    <location>
        <begin position="56"/>
        <end position="66"/>
    </location>
</feature>
<dbReference type="InterPro" id="IPR019621">
    <property type="entry name" value="DUF2491"/>
</dbReference>
<sequence>MTRPAVPPRRGRLAALALSALLALGPGAAPLSQSLSLARLATGGAVVAALVAGPPAAAPAEALSRSGGSGGYSRPGSSRTPSVGSGSGSSSSSSSGGYARPRSGGSDSGGRSSGSSSGSDRDASRGASRSALDDFLSPPPSRTPSTRERADSGSGRSADSVAPRRPRTDPDDPSGYYRDRGYRMPDAYGGRSSFGIFDAITLWFLLDTLTDSSHADFFRDNRDDPGYREWRAEAERMAASDPDLKAKLAALDRELAAAPGDPGRAGQLPADVPGGAGGGGSLGLVIAVILVAVVLWFFISTLRRRSAKGPQGKGGDGVARTKGGDGTALGQAAAILRNKMAGATYTPDFFRVGMPITLDPAPFVLAEGLTKVTPPAALSDSGTVGVDAVGTAADRSGTYHRLYLDDEAAFFQLVLNAEGYPAECRYFRRIDEVQPANRDEWAFWLDKGEGMIGWPDFETKDGQLYQRAWSPGSTKVQPRALEETVETLRGESRRKLATMLYARATGGASPAPETEYLLVTAVQAEAEAYVELHAGVDINPTALSLS</sequence>
<protein>
    <submittedName>
        <fullName evidence="3">DUF2491 domain-containing protein</fullName>
    </submittedName>
</protein>
<evidence type="ECO:0000313" key="4">
    <source>
        <dbReference type="Proteomes" id="UP000246077"/>
    </source>
</evidence>
<evidence type="ECO:0000256" key="2">
    <source>
        <dbReference type="SAM" id="Phobius"/>
    </source>
</evidence>
<dbReference type="OrthoDB" id="5459171at2"/>
<dbReference type="AlphaFoldDB" id="A0A317DZ34"/>
<feature type="region of interest" description="Disordered" evidence="1">
    <location>
        <begin position="56"/>
        <end position="183"/>
    </location>
</feature>
<comment type="caution">
    <text evidence="3">The sequence shown here is derived from an EMBL/GenBank/DDBJ whole genome shotgun (WGS) entry which is preliminary data.</text>
</comment>
<keyword evidence="2" id="KW-0812">Transmembrane</keyword>
<reference evidence="4" key="1">
    <citation type="submission" date="2018-05" db="EMBL/GenBank/DDBJ databases">
        <title>Zavarzinia sp. HR-AS.</title>
        <authorList>
            <person name="Lee Y."/>
            <person name="Jeon C.O."/>
        </authorList>
    </citation>
    <scope>NUCLEOTIDE SEQUENCE [LARGE SCALE GENOMIC DNA]</scope>
    <source>
        <strain evidence="4">DSM 1231</strain>
    </source>
</reference>
<name>A0A317DZ34_9PROT</name>
<accession>A0A317DZ34</accession>
<feature type="compositionally biased region" description="Low complexity" evidence="1">
    <location>
        <begin position="74"/>
        <end position="105"/>
    </location>
</feature>
<proteinExistence type="predicted"/>
<evidence type="ECO:0000256" key="1">
    <source>
        <dbReference type="SAM" id="MobiDB-lite"/>
    </source>
</evidence>
<dbReference type="EMBL" id="QGLF01000005">
    <property type="protein sequence ID" value="PWR19136.1"/>
    <property type="molecule type" value="Genomic_DNA"/>
</dbReference>